<dbReference type="Gene3D" id="1.10.10.10">
    <property type="entry name" value="Winged helix-like DNA-binding domain superfamily/Winged helix DNA-binding domain"/>
    <property type="match status" value="1"/>
</dbReference>
<dbReference type="PROSITE" id="PS50995">
    <property type="entry name" value="HTH_MARR_2"/>
    <property type="match status" value="1"/>
</dbReference>
<dbReference type="GO" id="GO:0005737">
    <property type="term" value="C:cytoplasm"/>
    <property type="evidence" value="ECO:0007669"/>
    <property type="project" value="UniProtKB-SubCell"/>
</dbReference>
<evidence type="ECO:0000313" key="4">
    <source>
        <dbReference type="Proteomes" id="UP000192656"/>
    </source>
</evidence>
<dbReference type="Proteomes" id="UP000192656">
    <property type="component" value="Unassembled WGS sequence"/>
</dbReference>
<dbReference type="RefSeq" id="WP_084411084.1">
    <property type="nucleotide sequence ID" value="NZ_FWXR01000014.1"/>
</dbReference>
<dbReference type="SMART" id="SM00347">
    <property type="entry name" value="HTH_MARR"/>
    <property type="match status" value="1"/>
</dbReference>
<reference evidence="3 4" key="1">
    <citation type="submission" date="2017-04" db="EMBL/GenBank/DDBJ databases">
        <authorList>
            <person name="Afonso C.L."/>
            <person name="Miller P.J."/>
            <person name="Scott M.A."/>
            <person name="Spackman E."/>
            <person name="Goraichik I."/>
            <person name="Dimitrov K.M."/>
            <person name="Suarez D.L."/>
            <person name="Swayne D.E."/>
        </authorList>
    </citation>
    <scope>NUCLEOTIDE SEQUENCE [LARGE SCALE GENOMIC DNA]</scope>
    <source>
        <strain evidence="3 4">CGMCC 1.10972</strain>
    </source>
</reference>
<dbReference type="InterPro" id="IPR000835">
    <property type="entry name" value="HTH_MarR-typ"/>
</dbReference>
<dbReference type="EMBL" id="FWXR01000014">
    <property type="protein sequence ID" value="SMC95354.1"/>
    <property type="molecule type" value="Genomic_DNA"/>
</dbReference>
<comment type="subcellular location">
    <subcellularLocation>
        <location evidence="1">Cytoplasm</location>
    </subcellularLocation>
</comment>
<accession>A0A1W2DDN4</accession>
<evidence type="ECO:0000313" key="3">
    <source>
        <dbReference type="EMBL" id="SMC95354.1"/>
    </source>
</evidence>
<dbReference type="OrthoDB" id="9806864at2"/>
<dbReference type="PANTHER" id="PTHR33164">
    <property type="entry name" value="TRANSCRIPTIONAL REGULATOR, MARR FAMILY"/>
    <property type="match status" value="1"/>
</dbReference>
<evidence type="ECO:0000256" key="1">
    <source>
        <dbReference type="ARBA" id="ARBA00004496"/>
    </source>
</evidence>
<feature type="domain" description="HTH marR-type" evidence="2">
    <location>
        <begin position="10"/>
        <end position="144"/>
    </location>
</feature>
<proteinExistence type="predicted"/>
<dbReference type="SUPFAM" id="SSF46785">
    <property type="entry name" value="Winged helix' DNA-binding domain"/>
    <property type="match status" value="1"/>
</dbReference>
<organism evidence="3 4">
    <name type="scientific">Fulvimarina manganoxydans</name>
    <dbReference type="NCBI Taxonomy" id="937218"/>
    <lineage>
        <taxon>Bacteria</taxon>
        <taxon>Pseudomonadati</taxon>
        <taxon>Pseudomonadota</taxon>
        <taxon>Alphaproteobacteria</taxon>
        <taxon>Hyphomicrobiales</taxon>
        <taxon>Aurantimonadaceae</taxon>
        <taxon>Fulvimarina</taxon>
    </lineage>
</organism>
<dbReference type="PANTHER" id="PTHR33164:SF5">
    <property type="entry name" value="ORGANIC HYDROPEROXIDE RESISTANCE TRANSCRIPTIONAL REGULATOR"/>
    <property type="match status" value="1"/>
</dbReference>
<dbReference type="GO" id="GO:0003700">
    <property type="term" value="F:DNA-binding transcription factor activity"/>
    <property type="evidence" value="ECO:0007669"/>
    <property type="project" value="InterPro"/>
</dbReference>
<name>A0A1W2DDN4_9HYPH</name>
<dbReference type="InterPro" id="IPR036388">
    <property type="entry name" value="WH-like_DNA-bd_sf"/>
</dbReference>
<dbReference type="STRING" id="937218.SAMN06297251_11425"/>
<protein>
    <submittedName>
        <fullName evidence="3">Transcriptional regulator, MarR family</fullName>
    </submittedName>
</protein>
<dbReference type="PRINTS" id="PR00598">
    <property type="entry name" value="HTHMARR"/>
</dbReference>
<gene>
    <name evidence="3" type="ORF">SAMN06297251_11425</name>
</gene>
<keyword evidence="4" id="KW-1185">Reference proteome</keyword>
<sequence length="159" mass="17719">MSNDKHLRLDDQLCFALYAATNAVTRSYAPLLKAIDLTYPQYLVMLVLWQDGASTSGSIARRLKLAPHSITPLLDKLERAGFVERQRDQADRRVVHVLLSERGRALESAAADAQSVVECQTGLDDVTLPALREELMRLVNRMEAEDETQANAVQTPETV</sequence>
<dbReference type="InterPro" id="IPR036390">
    <property type="entry name" value="WH_DNA-bd_sf"/>
</dbReference>
<dbReference type="Pfam" id="PF01047">
    <property type="entry name" value="MarR"/>
    <property type="match status" value="1"/>
</dbReference>
<dbReference type="InterPro" id="IPR039422">
    <property type="entry name" value="MarR/SlyA-like"/>
</dbReference>
<evidence type="ECO:0000259" key="2">
    <source>
        <dbReference type="PROSITE" id="PS50995"/>
    </source>
</evidence>
<dbReference type="AlphaFoldDB" id="A0A1W2DDN4"/>
<dbReference type="GO" id="GO:0006950">
    <property type="term" value="P:response to stress"/>
    <property type="evidence" value="ECO:0007669"/>
    <property type="project" value="TreeGrafter"/>
</dbReference>